<evidence type="ECO:0000256" key="1">
    <source>
        <dbReference type="SAM" id="MobiDB-lite"/>
    </source>
</evidence>
<dbReference type="AlphaFoldDB" id="A0A414AVU4"/>
<organism evidence="2 3">
    <name type="scientific">Enterocloster bolteae</name>
    <dbReference type="NCBI Taxonomy" id="208479"/>
    <lineage>
        <taxon>Bacteria</taxon>
        <taxon>Bacillati</taxon>
        <taxon>Bacillota</taxon>
        <taxon>Clostridia</taxon>
        <taxon>Lachnospirales</taxon>
        <taxon>Lachnospiraceae</taxon>
        <taxon>Enterocloster</taxon>
    </lineage>
</organism>
<sequence>MFIISDFLPVCTILVCKMNAPEMKAGRKRKGEHGKEMEERGKNGEERRGKGERERDKQQ</sequence>
<dbReference type="Proteomes" id="UP000283975">
    <property type="component" value="Unassembled WGS sequence"/>
</dbReference>
<proteinExistence type="predicted"/>
<evidence type="ECO:0000313" key="2">
    <source>
        <dbReference type="EMBL" id="RHC55889.1"/>
    </source>
</evidence>
<name>A0A414AVU4_9FIRM</name>
<feature type="region of interest" description="Disordered" evidence="1">
    <location>
        <begin position="21"/>
        <end position="59"/>
    </location>
</feature>
<comment type="caution">
    <text evidence="2">The sequence shown here is derived from an EMBL/GenBank/DDBJ whole genome shotgun (WGS) entry which is preliminary data.</text>
</comment>
<dbReference type="EMBL" id="QSHZ01000011">
    <property type="protein sequence ID" value="RHC55889.1"/>
    <property type="molecule type" value="Genomic_DNA"/>
</dbReference>
<gene>
    <name evidence="2" type="ORF">DW839_11905</name>
</gene>
<protein>
    <submittedName>
        <fullName evidence="2">Uncharacterized protein</fullName>
    </submittedName>
</protein>
<evidence type="ECO:0000313" key="3">
    <source>
        <dbReference type="Proteomes" id="UP000283975"/>
    </source>
</evidence>
<feature type="compositionally biased region" description="Basic and acidic residues" evidence="1">
    <location>
        <begin position="33"/>
        <end position="59"/>
    </location>
</feature>
<reference evidence="2 3" key="1">
    <citation type="submission" date="2018-08" db="EMBL/GenBank/DDBJ databases">
        <title>A genome reference for cultivated species of the human gut microbiota.</title>
        <authorList>
            <person name="Zou Y."/>
            <person name="Xue W."/>
            <person name="Luo G."/>
        </authorList>
    </citation>
    <scope>NUCLEOTIDE SEQUENCE [LARGE SCALE GENOMIC DNA]</scope>
    <source>
        <strain evidence="2 3">AM35-14</strain>
    </source>
</reference>
<accession>A0A414AVU4</accession>